<dbReference type="REBASE" id="23983">
    <property type="entry name" value="FplHMcrBCP"/>
</dbReference>
<dbReference type="SUPFAM" id="SSF52540">
    <property type="entry name" value="P-loop containing nucleoside triphosphate hydrolases"/>
    <property type="match status" value="1"/>
</dbReference>
<dbReference type="GO" id="GO:0016887">
    <property type="term" value="F:ATP hydrolysis activity"/>
    <property type="evidence" value="ECO:0007669"/>
    <property type="project" value="InterPro"/>
</dbReference>
<reference evidence="2 3" key="2">
    <citation type="journal article" date="2011" name="Stand. Genomic Sci.">
        <title>Complete genome sequence of Ferroglobus placidus AEDII12DO.</title>
        <authorList>
            <person name="Anderson I."/>
            <person name="Risso C."/>
            <person name="Holmes D."/>
            <person name="Lucas S."/>
            <person name="Copeland A."/>
            <person name="Lapidus A."/>
            <person name="Cheng J.F."/>
            <person name="Bruce D."/>
            <person name="Goodwin L."/>
            <person name="Pitluck S."/>
            <person name="Saunders E."/>
            <person name="Brettin T."/>
            <person name="Detter J.C."/>
            <person name="Han C."/>
            <person name="Tapia R."/>
            <person name="Larimer F."/>
            <person name="Land M."/>
            <person name="Hauser L."/>
            <person name="Woyke T."/>
            <person name="Lovley D."/>
            <person name="Kyrpides N."/>
            <person name="Ivanova N."/>
        </authorList>
    </citation>
    <scope>NUCLEOTIDE SEQUENCE [LARGE SCALE GENOMIC DNA]</scope>
    <source>
        <strain evidence="3">DSM 10642 / AEDII12DO</strain>
    </source>
</reference>
<dbReference type="KEGG" id="fpl:Ferp_0864"/>
<reference evidence="3" key="1">
    <citation type="submission" date="2010-02" db="EMBL/GenBank/DDBJ databases">
        <title>Complete sequence of Ferroglobus placidus DSM 10642.</title>
        <authorList>
            <consortium name="US DOE Joint Genome Institute"/>
            <person name="Lucas S."/>
            <person name="Copeland A."/>
            <person name="Lapidus A."/>
            <person name="Cheng J.-F."/>
            <person name="Bruce D."/>
            <person name="Goodwin L."/>
            <person name="Pitluck S."/>
            <person name="Saunders E."/>
            <person name="Brettin T."/>
            <person name="Detter J.C."/>
            <person name="Han C."/>
            <person name="Tapia R."/>
            <person name="Larimer F."/>
            <person name="Land M."/>
            <person name="Hauser L."/>
            <person name="Kyrpides N."/>
            <person name="Ivanova N."/>
            <person name="Holmes D."/>
            <person name="Lovley D."/>
            <person name="Kyrpides N."/>
            <person name="Anderson I.J."/>
            <person name="Woyke T."/>
        </authorList>
    </citation>
    <scope>NUCLEOTIDE SEQUENCE [LARGE SCALE GENOMIC DNA]</scope>
    <source>
        <strain evidence="3">DSM 10642 / AEDII12DO</strain>
    </source>
</reference>
<organism evidence="2 3">
    <name type="scientific">Ferroglobus placidus (strain DSM 10642 / AEDII12DO)</name>
    <dbReference type="NCBI Taxonomy" id="589924"/>
    <lineage>
        <taxon>Archaea</taxon>
        <taxon>Methanobacteriati</taxon>
        <taxon>Methanobacteriota</taxon>
        <taxon>Archaeoglobi</taxon>
        <taxon>Archaeoglobales</taxon>
        <taxon>Archaeoglobaceae</taxon>
        <taxon>Ferroglobus</taxon>
    </lineage>
</organism>
<keyword evidence="3" id="KW-1185">Reference proteome</keyword>
<feature type="domain" description="AAA+ ATPase" evidence="1">
    <location>
        <begin position="599"/>
        <end position="947"/>
    </location>
</feature>
<dbReference type="SMART" id="SM00382">
    <property type="entry name" value="AAA"/>
    <property type="match status" value="1"/>
</dbReference>
<dbReference type="Pfam" id="PF07728">
    <property type="entry name" value="AAA_5"/>
    <property type="match status" value="1"/>
</dbReference>
<dbReference type="EMBL" id="CP001899">
    <property type="protein sequence ID" value="ADC65032.1"/>
    <property type="molecule type" value="Genomic_DNA"/>
</dbReference>
<dbReference type="PANTHER" id="PTHR37291:SF1">
    <property type="entry name" value="TYPE IV METHYL-DIRECTED RESTRICTION ENZYME ECOKMCRB SUBUNIT"/>
    <property type="match status" value="1"/>
</dbReference>
<protein>
    <submittedName>
        <fullName evidence="2">ATPase associated with various cellular activities AAA_5</fullName>
    </submittedName>
</protein>
<dbReference type="Proteomes" id="UP000002613">
    <property type="component" value="Chromosome"/>
</dbReference>
<dbReference type="InterPro" id="IPR052934">
    <property type="entry name" value="Methyl-DNA_Rec/Restrict_Enz"/>
</dbReference>
<dbReference type="PaxDb" id="589924-Ferp_0864"/>
<dbReference type="InterPro" id="IPR027417">
    <property type="entry name" value="P-loop_NTPase"/>
</dbReference>
<accession>D3RX19</accession>
<dbReference type="HOGENOM" id="CLU_287535_0_0_2"/>
<dbReference type="InterPro" id="IPR011704">
    <property type="entry name" value="ATPase_dyneun-rel_AAA"/>
</dbReference>
<dbReference type="PANTHER" id="PTHR37291">
    <property type="entry name" value="5-METHYLCYTOSINE-SPECIFIC RESTRICTION ENZYME B"/>
    <property type="match status" value="1"/>
</dbReference>
<evidence type="ECO:0000313" key="2">
    <source>
        <dbReference type="EMBL" id="ADC65032.1"/>
    </source>
</evidence>
<dbReference type="InterPro" id="IPR003593">
    <property type="entry name" value="AAA+_ATPase"/>
</dbReference>
<proteinExistence type="predicted"/>
<evidence type="ECO:0000313" key="3">
    <source>
        <dbReference type="Proteomes" id="UP000002613"/>
    </source>
</evidence>
<gene>
    <name evidence="2" type="ordered locus">Ferp_0864</name>
</gene>
<dbReference type="eggNOG" id="arCOG03779">
    <property type="taxonomic scope" value="Archaea"/>
</dbReference>
<dbReference type="eggNOG" id="arCOG04368">
    <property type="taxonomic scope" value="Archaea"/>
</dbReference>
<dbReference type="GO" id="GO:0005524">
    <property type="term" value="F:ATP binding"/>
    <property type="evidence" value="ECO:0007669"/>
    <property type="project" value="InterPro"/>
</dbReference>
<dbReference type="STRING" id="589924.Ferp_0864"/>
<sequence>MNKERLKPVLEELREKYEKEWRSVEDTILKHLDEVKETIEQHLKNNQEIDFETAKKIYEKIETIDNLTKPFLLWISPSEGGFARDKHEDTEKIRTKILNNQIIRDFLNEVKSLESLGELQRIKDRLEEIKGTEEIKGISISNLSTWMSIFNPKIFMPTWENTVNKHLRNDLGFNRFWGGDSDIEKFIEFTKTVREIADEVGINSMLEAAFYLSKYERSNVESFSDLLKLLKELKDYYHKEWKEVEKPFMDKIEQIRKLILEKIEGGERFSEEDVNEILKLRNEVPENCKFLLRYFVSAGVPPKEVLIRLLNNKNFQNLVKSISQRKEDEIRKFYKLTKEEVMYVGNSSLSTWLAVLNPEYYMPTWGWEHQSGTLPLVLYKDVKELRSFEKWWTQEPEKIFELFSLLKKVSNEAGINNMFETAFYLNKYESRNIKEKNYWIEIGGPPSKEYIGKYLWAPKAPQWRLLENVQKDDIIYHYVTSKGPEEFGGKFVGKSKAKEKAKEIDKDELVRIMREIDENWDNFFEGWRNYDTFYLVELYDYNEFKQPISKEEVGFNPPQKYFVRAPSEIVNKIEQLTSTQKKSEIDEKTKKKIETILTYKKQLILYGPPGTGKTWLARNYAIEVGQEKYRFRRKTLLGVEFFFWVINPERWDYTQLEEGKDVEMGKGRLKSAFEKINNGDLVFIYVGKQIGKIYGIGKYKYDDSNEKPYLSVLKLFEGPSLNDLRAILKDSIPIKQNLRGTLFPLKPEEGLKLLEASGLSLSDLSLEAEEYSEEVEGIRFVTFHPSYSYEEFVEGLRPKADEEGDIRYEIEDGIFKTVCKDAFNALMNHAGIDKVWEDELPELSYEEKQIVLGSLEDAPKFFLVIDEINRGDISRIFGELITLIEEDKRLFAENELTVTLPYSKEKFGVPPNLYIIGTMNTADRSIALIDVALRRRFGFIELMPDYEILEDKLLSRDDEARDIKELAIDVLRKLNERIRKNYDRDHQIGHSYLLKLEKADTKDKAVETLQFIWYHEILPLLQEYFYDSPEKLKRVLNEAFVRVEENSFDFEYLEGERFVEELRKVAEQEQQ</sequence>
<evidence type="ECO:0000259" key="1">
    <source>
        <dbReference type="SMART" id="SM00382"/>
    </source>
</evidence>
<dbReference type="Gene3D" id="3.40.50.300">
    <property type="entry name" value="P-loop containing nucleotide triphosphate hydrolases"/>
    <property type="match status" value="2"/>
</dbReference>
<name>D3RX19_FERPA</name>
<dbReference type="AlphaFoldDB" id="D3RX19"/>